<proteinExistence type="inferred from homology"/>
<protein>
    <recommendedName>
        <fullName evidence="2">Biogenesis of lysosome-related organelles complex 1 subunit 1</fullName>
    </recommendedName>
</protein>
<name>A0A9R0JY46_SPIOL</name>
<dbReference type="KEGG" id="soe:110790917"/>
<dbReference type="GO" id="GO:0031083">
    <property type="term" value="C:BLOC-1 complex"/>
    <property type="evidence" value="ECO:0000318"/>
    <property type="project" value="GO_Central"/>
</dbReference>
<dbReference type="PANTHER" id="PTHR13073:SF0">
    <property type="entry name" value="BIOGENESIS OF LYSOSOME-RELATED ORGANELLES COMPLEX 1 SUBUNIT 1"/>
    <property type="match status" value="1"/>
</dbReference>
<dbReference type="RefSeq" id="XP_021851364.1">
    <property type="nucleotide sequence ID" value="XM_021995672.1"/>
</dbReference>
<dbReference type="OrthoDB" id="20018at2759"/>
<dbReference type="GO" id="GO:0016197">
    <property type="term" value="P:endosomal transport"/>
    <property type="evidence" value="ECO:0000318"/>
    <property type="project" value="GO_Central"/>
</dbReference>
<dbReference type="PANTHER" id="PTHR13073">
    <property type="entry name" value="BLOC-1 COMPLEX SUBUNIT 1"/>
    <property type="match status" value="1"/>
</dbReference>
<gene>
    <name evidence="4 5" type="primary">LOC110790917</name>
</gene>
<dbReference type="GeneID" id="110790917"/>
<reference evidence="4" key="2">
    <citation type="submission" date="2025-04" db="UniProtKB">
        <authorList>
            <consortium name="RefSeq"/>
        </authorList>
    </citation>
    <scope>IDENTIFICATION</scope>
    <source>
        <tissue evidence="5">Leaf</tissue>
    </source>
</reference>
<dbReference type="InterPro" id="IPR009395">
    <property type="entry name" value="BLOC1S1"/>
</dbReference>
<evidence type="ECO:0000313" key="5">
    <source>
        <dbReference type="RefSeq" id="XP_056689224.1"/>
    </source>
</evidence>
<dbReference type="Proteomes" id="UP000813463">
    <property type="component" value="Chromosome 6"/>
</dbReference>
<accession>A0A9R0JY46</accession>
<dbReference type="RefSeq" id="XP_056689224.1">
    <property type="nucleotide sequence ID" value="XM_056833246.1"/>
</dbReference>
<evidence type="ECO:0000313" key="3">
    <source>
        <dbReference type="Proteomes" id="UP000813463"/>
    </source>
</evidence>
<dbReference type="AlphaFoldDB" id="A0A9R0JY46"/>
<evidence type="ECO:0000256" key="1">
    <source>
        <dbReference type="ARBA" id="ARBA00007133"/>
    </source>
</evidence>
<keyword evidence="3" id="KW-1185">Reference proteome</keyword>
<organism evidence="3 4">
    <name type="scientific">Spinacia oleracea</name>
    <name type="common">Spinach</name>
    <dbReference type="NCBI Taxonomy" id="3562"/>
    <lineage>
        <taxon>Eukaryota</taxon>
        <taxon>Viridiplantae</taxon>
        <taxon>Streptophyta</taxon>
        <taxon>Embryophyta</taxon>
        <taxon>Tracheophyta</taxon>
        <taxon>Spermatophyta</taxon>
        <taxon>Magnoliopsida</taxon>
        <taxon>eudicotyledons</taxon>
        <taxon>Gunneridae</taxon>
        <taxon>Pentapetalae</taxon>
        <taxon>Caryophyllales</taxon>
        <taxon>Chenopodiaceae</taxon>
        <taxon>Chenopodioideae</taxon>
        <taxon>Anserineae</taxon>
        <taxon>Spinacia</taxon>
    </lineage>
</organism>
<evidence type="ECO:0000256" key="2">
    <source>
        <dbReference type="ARBA" id="ARBA00019577"/>
    </source>
</evidence>
<evidence type="ECO:0000313" key="4">
    <source>
        <dbReference type="RefSeq" id="XP_021851364.1"/>
    </source>
</evidence>
<comment type="similarity">
    <text evidence="1">Belongs to the BLOC1S1 family.</text>
</comment>
<reference evidence="3" key="1">
    <citation type="journal article" date="2021" name="Nat. Commun.">
        <title>Genomic analyses provide insights into spinach domestication and the genetic basis of agronomic traits.</title>
        <authorList>
            <person name="Cai X."/>
            <person name="Sun X."/>
            <person name="Xu C."/>
            <person name="Sun H."/>
            <person name="Wang X."/>
            <person name="Ge C."/>
            <person name="Zhang Z."/>
            <person name="Wang Q."/>
            <person name="Fei Z."/>
            <person name="Jiao C."/>
            <person name="Wang Q."/>
        </authorList>
    </citation>
    <scope>NUCLEOTIDE SEQUENCE [LARGE SCALE GENOMIC DNA]</scope>
    <source>
        <strain evidence="3">cv. Varoflay</strain>
    </source>
</reference>
<dbReference type="Pfam" id="PF06320">
    <property type="entry name" value="GCN5L1"/>
    <property type="match status" value="1"/>
</dbReference>
<sequence>MSIPARHPPLTSEPATAIEGSATGLEASLLNILHQHQTSSSFLRHQTEKAKKEATRAGIRVSELLVDAVNGGVQESFLHQKQIELEIRGLTTTINRFHKQTDQWLAASRSLNTAIKEIGDFENWIKVMEYDCKSITTAIRNIHQA</sequence>